<comment type="caution">
    <text evidence="1">The sequence shown here is derived from an EMBL/GenBank/DDBJ whole genome shotgun (WGS) entry which is preliminary data.</text>
</comment>
<organism evidence="1 2">
    <name type="scientific">Mycena alexandri</name>
    <dbReference type="NCBI Taxonomy" id="1745969"/>
    <lineage>
        <taxon>Eukaryota</taxon>
        <taxon>Fungi</taxon>
        <taxon>Dikarya</taxon>
        <taxon>Basidiomycota</taxon>
        <taxon>Agaricomycotina</taxon>
        <taxon>Agaricomycetes</taxon>
        <taxon>Agaricomycetidae</taxon>
        <taxon>Agaricales</taxon>
        <taxon>Marasmiineae</taxon>
        <taxon>Mycenaceae</taxon>
        <taxon>Mycena</taxon>
    </lineage>
</organism>
<gene>
    <name evidence="1" type="ORF">C8F04DRAFT_1179637</name>
</gene>
<protein>
    <submittedName>
        <fullName evidence="1">Uncharacterized protein</fullName>
    </submittedName>
</protein>
<name>A0AAD6T376_9AGAR</name>
<keyword evidence="2" id="KW-1185">Reference proteome</keyword>
<evidence type="ECO:0000313" key="2">
    <source>
        <dbReference type="Proteomes" id="UP001218188"/>
    </source>
</evidence>
<proteinExistence type="predicted"/>
<dbReference type="Proteomes" id="UP001218188">
    <property type="component" value="Unassembled WGS sequence"/>
</dbReference>
<evidence type="ECO:0000313" key="1">
    <source>
        <dbReference type="EMBL" id="KAJ7038623.1"/>
    </source>
</evidence>
<dbReference type="AlphaFoldDB" id="A0AAD6T376"/>
<reference evidence="1" key="1">
    <citation type="submission" date="2023-03" db="EMBL/GenBank/DDBJ databases">
        <title>Massive genome expansion in bonnet fungi (Mycena s.s.) driven by repeated elements and novel gene families across ecological guilds.</title>
        <authorList>
            <consortium name="Lawrence Berkeley National Laboratory"/>
            <person name="Harder C.B."/>
            <person name="Miyauchi S."/>
            <person name="Viragh M."/>
            <person name="Kuo A."/>
            <person name="Thoen E."/>
            <person name="Andreopoulos B."/>
            <person name="Lu D."/>
            <person name="Skrede I."/>
            <person name="Drula E."/>
            <person name="Henrissat B."/>
            <person name="Morin E."/>
            <person name="Kohler A."/>
            <person name="Barry K."/>
            <person name="LaButti K."/>
            <person name="Morin E."/>
            <person name="Salamov A."/>
            <person name="Lipzen A."/>
            <person name="Mereny Z."/>
            <person name="Hegedus B."/>
            <person name="Baldrian P."/>
            <person name="Stursova M."/>
            <person name="Weitz H."/>
            <person name="Taylor A."/>
            <person name="Grigoriev I.V."/>
            <person name="Nagy L.G."/>
            <person name="Martin F."/>
            <person name="Kauserud H."/>
        </authorList>
    </citation>
    <scope>NUCLEOTIDE SEQUENCE</scope>
    <source>
        <strain evidence="1">CBHHK200</strain>
    </source>
</reference>
<dbReference type="EMBL" id="JARJCM010000031">
    <property type="protein sequence ID" value="KAJ7038623.1"/>
    <property type="molecule type" value="Genomic_DNA"/>
</dbReference>
<sequence>MQVKWVSVMFSVFKVCSNSVIERKLSAIRLESAPRITVEWTRILFTAHYLSAIAFATTLTENWQKSLFGIPPSCWQPSSSQDKNCCVGMGHVWAAGICGRYTRGMFSGPNTWHTLIMIGNTPAVKKLSCPFPVAIITGDQRDLPLLVKDGNVGCQVAIGRGSWSCSLSAELGLGSVIAAWRNSRTQGMNTGSAAKDRINPWRSVQPQFRGFQNVPTPPKKSEEQVHTPRPVIYPVVPERGLFDFIQAEPTFKPLVWVRAPVGGQEAVWSARAYQSEGSGKKDAGRRGPARTDAALARTGAAVTRRYGYAFSTGFLVSEDREDVFTYVLLHKIERRGKSNKAIHYSSHMATPELVLAPDYPQNIHVSELISTGQGNSTKELSRALFNVEGVQIKGTECGYEPLLVRTVQIQS</sequence>
<accession>A0AAD6T376</accession>